<gene>
    <name evidence="1" type="ORF">RCC_01012</name>
</gene>
<dbReference type="PANTHER" id="PTHR42085:SF2">
    <property type="entry name" value="F-BOX DOMAIN-CONTAINING PROTEIN"/>
    <property type="match status" value="1"/>
</dbReference>
<dbReference type="OrthoDB" id="3786918at2759"/>
<dbReference type="EMBL" id="FJUY01000001">
    <property type="protein sequence ID" value="CZT15117.1"/>
    <property type="molecule type" value="Genomic_DNA"/>
</dbReference>
<keyword evidence="2" id="KW-1185">Reference proteome</keyword>
<dbReference type="GeneID" id="35596330"/>
<dbReference type="Proteomes" id="UP000225277">
    <property type="component" value="Unassembled WGS sequence"/>
</dbReference>
<sequence length="272" mass="31766">MQTVQARTNGFETLPCELRLQILEHVFADNLDHSVFNGHGMSTGLLLDDKYMAHHHLQPLLTCRQMYQDASLLAMSRTNFVVSNLFFRVPERLARLHVKQIEALRSIAFVADARHFRELIAWNGSPFGMPGLQLETLTIILHRSSFWHYLFDFTADVVKLLRNLKGIRKFVFVRNGARVKGSFKTWCNRLVGLIMKIDHQERYMKSVPCLEMTWWEWRFDDVAQSLCLEARAARPLVDEETYFQQMMPLMEALRVSVEDEEWNPDPRAHNGT</sequence>
<dbReference type="InterPro" id="IPR038883">
    <property type="entry name" value="AN11006-like"/>
</dbReference>
<evidence type="ECO:0000313" key="1">
    <source>
        <dbReference type="EMBL" id="CZT15117.1"/>
    </source>
</evidence>
<dbReference type="PANTHER" id="PTHR42085">
    <property type="entry name" value="F-BOX DOMAIN-CONTAINING PROTEIN"/>
    <property type="match status" value="1"/>
</dbReference>
<protein>
    <submittedName>
        <fullName evidence="1">Uncharacterized protein</fullName>
    </submittedName>
</protein>
<dbReference type="RefSeq" id="XP_023622014.1">
    <property type="nucleotide sequence ID" value="XM_023766246.1"/>
</dbReference>
<name>A0A2D3UTG5_9PEZI</name>
<organism evidence="1 2">
    <name type="scientific">Ramularia collo-cygni</name>
    <dbReference type="NCBI Taxonomy" id="112498"/>
    <lineage>
        <taxon>Eukaryota</taxon>
        <taxon>Fungi</taxon>
        <taxon>Dikarya</taxon>
        <taxon>Ascomycota</taxon>
        <taxon>Pezizomycotina</taxon>
        <taxon>Dothideomycetes</taxon>
        <taxon>Dothideomycetidae</taxon>
        <taxon>Mycosphaerellales</taxon>
        <taxon>Mycosphaerellaceae</taxon>
        <taxon>Ramularia</taxon>
    </lineage>
</organism>
<proteinExistence type="predicted"/>
<evidence type="ECO:0000313" key="2">
    <source>
        <dbReference type="Proteomes" id="UP000225277"/>
    </source>
</evidence>
<accession>A0A2D3UTG5</accession>
<reference evidence="1 2" key="1">
    <citation type="submission" date="2016-03" db="EMBL/GenBank/DDBJ databases">
        <authorList>
            <person name="Ploux O."/>
        </authorList>
    </citation>
    <scope>NUCLEOTIDE SEQUENCE [LARGE SCALE GENOMIC DNA]</scope>
    <source>
        <strain evidence="1 2">URUG2</strain>
    </source>
</reference>
<dbReference type="AlphaFoldDB" id="A0A2D3UTG5"/>